<dbReference type="Proteomes" id="UP000278807">
    <property type="component" value="Unassembled WGS sequence"/>
</dbReference>
<evidence type="ECO:0000256" key="1">
    <source>
        <dbReference type="SAM" id="Phobius"/>
    </source>
</evidence>
<dbReference type="WBParaSite" id="HNAJ_0000627101-mRNA-1">
    <property type="protein sequence ID" value="HNAJ_0000627101-mRNA-1"/>
    <property type="gene ID" value="HNAJ_0000627101"/>
</dbReference>
<keyword evidence="1" id="KW-1133">Transmembrane helix</keyword>
<accession>A0A0R3TGT0</accession>
<reference evidence="2 3" key="2">
    <citation type="submission" date="2018-11" db="EMBL/GenBank/DDBJ databases">
        <authorList>
            <consortium name="Pathogen Informatics"/>
        </authorList>
    </citation>
    <scope>NUCLEOTIDE SEQUENCE [LARGE SCALE GENOMIC DNA]</scope>
</reference>
<proteinExistence type="predicted"/>
<gene>
    <name evidence="2" type="ORF">HNAJ_LOCUS6264</name>
</gene>
<keyword evidence="3" id="KW-1185">Reference proteome</keyword>
<dbReference type="OrthoDB" id="6271936at2759"/>
<protein>
    <submittedName>
        <fullName evidence="2 4">Uncharacterized protein</fullName>
    </submittedName>
</protein>
<evidence type="ECO:0000313" key="4">
    <source>
        <dbReference type="WBParaSite" id="HNAJ_0000627101-mRNA-1"/>
    </source>
</evidence>
<reference evidence="4" key="1">
    <citation type="submission" date="2017-02" db="UniProtKB">
        <authorList>
            <consortium name="WormBaseParasite"/>
        </authorList>
    </citation>
    <scope>IDENTIFICATION</scope>
</reference>
<keyword evidence="1" id="KW-0472">Membrane</keyword>
<feature type="transmembrane region" description="Helical" evidence="1">
    <location>
        <begin position="304"/>
        <end position="330"/>
    </location>
</feature>
<keyword evidence="1" id="KW-0812">Transmembrane</keyword>
<evidence type="ECO:0000313" key="2">
    <source>
        <dbReference type="EMBL" id="VDO02124.1"/>
    </source>
</evidence>
<dbReference type="AlphaFoldDB" id="A0A0R3TGT0"/>
<evidence type="ECO:0000313" key="3">
    <source>
        <dbReference type="Proteomes" id="UP000278807"/>
    </source>
</evidence>
<organism evidence="4">
    <name type="scientific">Rodentolepis nana</name>
    <name type="common">Dwarf tapeworm</name>
    <name type="synonym">Hymenolepis nana</name>
    <dbReference type="NCBI Taxonomy" id="102285"/>
    <lineage>
        <taxon>Eukaryota</taxon>
        <taxon>Metazoa</taxon>
        <taxon>Spiralia</taxon>
        <taxon>Lophotrochozoa</taxon>
        <taxon>Platyhelminthes</taxon>
        <taxon>Cestoda</taxon>
        <taxon>Eucestoda</taxon>
        <taxon>Cyclophyllidea</taxon>
        <taxon>Hymenolepididae</taxon>
        <taxon>Rodentolepis</taxon>
    </lineage>
</organism>
<feature type="transmembrane region" description="Helical" evidence="1">
    <location>
        <begin position="247"/>
        <end position="271"/>
    </location>
</feature>
<dbReference type="EMBL" id="UZAE01006518">
    <property type="protein sequence ID" value="VDO02124.1"/>
    <property type="molecule type" value="Genomic_DNA"/>
</dbReference>
<name>A0A0R3TGT0_RODNA</name>
<sequence length="558" mass="62576">MERPSEDKSAIKAEVVAWTSGNSTHFNLQGTVSFILSEVVHLLDDSVTGLLAKMNSTVVGLVPTLEPTISDGVTDVFNFLKNLTKINDLFTDTKTMEVELSAFKENVKNINETYDDVVPVLGRLNTEFKDIHTEVNRTQPGLPGLNLIDFRFDQVNVKPIVASVYIYQFVDRFVQFAQEVEPIKQELDSMPNNITDKIKNELDLTEFYTQIETQITSQIEDIKPQISNAADTIPQYIGKAQPYISPALYALAGIMILIAIAFFVCLMLFIVEACRFRLFSCNGEGPSELASIEKLRRRSRACGGCRFCMCSFLLIFVIIFAILAAVILVISSFLAAELCPYVWQAKGVNQSDYVLNSFVDQNWPPISNDLLDMPAPNNVLFAIGNTCKPTPSTDPKLLPSIGVNKIANLTKLSDDPNIVEKFEEMSKEMADQISTSIKDQMINSIEELRNRTHFLDQILQALEAGKAVVELEKFTNVTIKELRELRSHVNDTTQANKLTTAIDNLENLMPKVEKVQGGYNGVDAKKGLPKELEDYLKKVKDILEVRFRYKISLFLTTP</sequence>